<accession>A0A150PK62</accession>
<feature type="region of interest" description="Disordered" evidence="1">
    <location>
        <begin position="46"/>
        <end position="66"/>
    </location>
</feature>
<evidence type="ECO:0000256" key="1">
    <source>
        <dbReference type="SAM" id="MobiDB-lite"/>
    </source>
</evidence>
<comment type="caution">
    <text evidence="2">The sequence shown here is derived from an EMBL/GenBank/DDBJ whole genome shotgun (WGS) entry which is preliminary data.</text>
</comment>
<evidence type="ECO:0000313" key="3">
    <source>
        <dbReference type="Proteomes" id="UP000075420"/>
    </source>
</evidence>
<dbReference type="AlphaFoldDB" id="A0A150PK62"/>
<dbReference type="Proteomes" id="UP000075420">
    <property type="component" value="Unassembled WGS sequence"/>
</dbReference>
<name>A0A150PK62_SORCE</name>
<proteinExistence type="predicted"/>
<sequence>MSRRSAWPLSIMMPAGIAPSCRYQESHRTSVSVHIVPSFIEPGSASIPVTRSASSSGGMGMRTWRR</sequence>
<evidence type="ECO:0000313" key="2">
    <source>
        <dbReference type="EMBL" id="KYF56071.1"/>
    </source>
</evidence>
<reference evidence="2 3" key="1">
    <citation type="submission" date="2014-02" db="EMBL/GenBank/DDBJ databases">
        <title>The small core and large imbalanced accessory genome model reveals a collaborative survival strategy of Sorangium cellulosum strains in nature.</title>
        <authorList>
            <person name="Han K."/>
            <person name="Peng R."/>
            <person name="Blom J."/>
            <person name="Li Y.-Z."/>
        </authorList>
    </citation>
    <scope>NUCLEOTIDE SEQUENCE [LARGE SCALE GENOMIC DNA]</scope>
    <source>
        <strain evidence="2 3">So0157-25</strain>
    </source>
</reference>
<dbReference type="EMBL" id="JELY01001357">
    <property type="protein sequence ID" value="KYF56071.1"/>
    <property type="molecule type" value="Genomic_DNA"/>
</dbReference>
<gene>
    <name evidence="2" type="ORF">BE08_10660</name>
</gene>
<organism evidence="2 3">
    <name type="scientific">Sorangium cellulosum</name>
    <name type="common">Polyangium cellulosum</name>
    <dbReference type="NCBI Taxonomy" id="56"/>
    <lineage>
        <taxon>Bacteria</taxon>
        <taxon>Pseudomonadati</taxon>
        <taxon>Myxococcota</taxon>
        <taxon>Polyangia</taxon>
        <taxon>Polyangiales</taxon>
        <taxon>Polyangiaceae</taxon>
        <taxon>Sorangium</taxon>
    </lineage>
</organism>
<protein>
    <submittedName>
        <fullName evidence="2">Uncharacterized protein</fullName>
    </submittedName>
</protein>